<protein>
    <recommendedName>
        <fullName evidence="5">RNA-directed DNA polymerase from mobile element jockey-like</fullName>
    </recommendedName>
</protein>
<dbReference type="PROSITE" id="PS50878">
    <property type="entry name" value="RT_POL"/>
    <property type="match status" value="1"/>
</dbReference>
<reference evidence="3 4" key="1">
    <citation type="submission" date="2017-11" db="EMBL/GenBank/DDBJ databases">
        <title>The genome of Rhizophagus clarus HR1 reveals common genetic basis of auxotrophy among arbuscular mycorrhizal fungi.</title>
        <authorList>
            <person name="Kobayashi Y."/>
        </authorList>
    </citation>
    <scope>NUCLEOTIDE SEQUENCE [LARGE SCALE GENOMIC DNA]</scope>
    <source>
        <strain evidence="3 4">HR1</strain>
    </source>
</reference>
<dbReference type="EMBL" id="BEXD01000247">
    <property type="protein sequence ID" value="GBB85731.1"/>
    <property type="molecule type" value="Genomic_DNA"/>
</dbReference>
<dbReference type="PANTHER" id="PTHR19446">
    <property type="entry name" value="REVERSE TRANSCRIPTASES"/>
    <property type="match status" value="1"/>
</dbReference>
<dbReference type="InterPro" id="IPR000477">
    <property type="entry name" value="RT_dom"/>
</dbReference>
<dbReference type="InterPro" id="IPR002156">
    <property type="entry name" value="RNaseH_domain"/>
</dbReference>
<dbReference type="STRING" id="94130.A0A2Z6QLU2"/>
<dbReference type="Proteomes" id="UP000247702">
    <property type="component" value="Unassembled WGS sequence"/>
</dbReference>
<evidence type="ECO:0000259" key="2">
    <source>
        <dbReference type="PROSITE" id="PS50879"/>
    </source>
</evidence>
<dbReference type="Gene3D" id="3.30.420.10">
    <property type="entry name" value="Ribonuclease H-like superfamily/Ribonuclease H"/>
    <property type="match status" value="1"/>
</dbReference>
<evidence type="ECO:0008006" key="5">
    <source>
        <dbReference type="Google" id="ProtNLM"/>
    </source>
</evidence>
<dbReference type="InterPro" id="IPR036691">
    <property type="entry name" value="Endo/exonu/phosph_ase_sf"/>
</dbReference>
<proteinExistence type="predicted"/>
<comment type="caution">
    <text evidence="3">The sequence shown here is derived from an EMBL/GenBank/DDBJ whole genome shotgun (WGS) entry which is preliminary data.</text>
</comment>
<gene>
    <name evidence="3" type="ORF">RclHR1_01220027</name>
</gene>
<dbReference type="PROSITE" id="PS50879">
    <property type="entry name" value="RNASE_H_1"/>
    <property type="match status" value="1"/>
</dbReference>
<dbReference type="SUPFAM" id="SSF56219">
    <property type="entry name" value="DNase I-like"/>
    <property type="match status" value="1"/>
</dbReference>
<dbReference type="Pfam" id="PF00075">
    <property type="entry name" value="RNase_H"/>
    <property type="match status" value="1"/>
</dbReference>
<evidence type="ECO:0000313" key="3">
    <source>
        <dbReference type="EMBL" id="GBB85731.1"/>
    </source>
</evidence>
<evidence type="ECO:0000259" key="1">
    <source>
        <dbReference type="PROSITE" id="PS50878"/>
    </source>
</evidence>
<dbReference type="InterPro" id="IPR012337">
    <property type="entry name" value="RNaseH-like_sf"/>
</dbReference>
<dbReference type="GO" id="GO:0003676">
    <property type="term" value="F:nucleic acid binding"/>
    <property type="evidence" value="ECO:0007669"/>
    <property type="project" value="InterPro"/>
</dbReference>
<accession>A0A2Z6QLU2</accession>
<evidence type="ECO:0000313" key="4">
    <source>
        <dbReference type="Proteomes" id="UP000247702"/>
    </source>
</evidence>
<feature type="domain" description="Reverse transcriptase" evidence="1">
    <location>
        <begin position="516"/>
        <end position="819"/>
    </location>
</feature>
<sequence length="1615" mass="182242">MTDNNFNYDSFVRNPPNPVDIENLSLQDSLFSSVSLSPPLSNSFNISSFNINGLKMHSQNKIEQLNNFFSLKHISFGGVVDTHLLPKQMQFLSKRLSNYTFFPLPWIRHSTSALLALRIFVVYIPPTSDQALRDTTIDLLIQALSDTKRLGFHHAICGDFNMHLDQFYPIFFNQPQIASKRIHRLFNFLLSSGYVDFTPVNSSDSLGTFHRADVITRIDYIWSCPLLKSFLLTSIISDACDSSLSDHNPVVTYFDSSLLSSSVKLARARQLKRRTRRIFLLDSVSPALWDDFSAHIDASCTVSPITFASWHINRMCEYLHSSIIAGATAVLPSRTIGNDHIPKLPKELETLIQHYRFLIGKRISRLSIKSHIEKRDLNFDTDISSFINSALSRSRRRIVLDRVFIDHPTAPRLLTDPLDISDAVVNHFQHAVPIKSTPPSHISALPDRWQSEYSPMDSISPTIYDSLLSPPSLDEWLSTISSMPNGKAPGPSMITYEMLKHLGPTANALLLILIRKCFASADIPDLWRQAMVFPIPKPHEWRCQLQNTRPITLLEVIRKLFVKLFYNRLSSILAAHNVLTGGNFAGLPGGTCRDPIITLESIIHDANCTNSSLWILSQDISKAFDSVHLTMLKFALERIRLPASSIQLILSLFMSRSNRVFTAHGETPSYRVRIGIDQGEVISPLLWVIYIDPLLTVLKKEMLDPYILRSPSLLDTPIDDSSHLHINNLVFMDDSTLISSSKSGLEHMLSITEEFYALNNTSANHHKYVLISNSLPLTTTSNISPVDFNLSLSSLNRISSISVTPISITSSFQFLGVWFNIKGSRDFVKKQIANECNSFAATLRPAKLTAKQVVYLYNTVLIPKLEYRMQVTHLSDKDCYIATRLVRSLVKHKANFSRALPNPILYLSQALGLINLSSHLIQCHVNNLFLMANSSTSFIQRLFVYRLMLIQFQFLIPVSPLLVADWSLWSNMNCFKCDYIACTLASMVSTPFRLQHANPTSLCPDLTLPGHTPLYSYGNAAPLFGKQLTVQPKKDTCTIVHWTSDCLSSPGDVIRLHPCPGCEAHVPFPAANKYTTVEPRCTFTVSLLRSLILPTHSERIRPTTTEVVSPYSWADLCTMVVSYYTRLSIPPDFSFSLPAVNSDSTSPPALSDSSGLPSPIVLPPGSHYRYYTDGSLINLGTPAVSMGWSWVQIIPDAGFLNSVATYAHGTIRNWPSSTRAETAAIYAALSVTPDDSVVSIYTDSQAAIDGLRLCASSTYTNSRFYYKTTNFELWASIECCVREKRLSVFPVKVKGHDGNYWNDFADSLANSAHQSDDAFPLPEAIFTSSHSIRLVYDDIICESNPRRLFKAYYQATYMRDLLSLNRFQFTFCLTDRDDYIVDWDLTWFTLNFSPSHDASFQAHHASRHYTFKFKLFLDDLPLLEKLKITRPDLYIDLLTCRSCCLRKEDLMHLILCSKRRTAMHQILQSYQNHLFSKLREAGELADVDPTPMIRKLSSLSCWSISSSNWSSYALIRGCLPKLFIDLFVELSIPRQSAMKVVAAIHNNFVQKLRRRIWNRVLTKKYDIVFGEEEGDVSDLNGSRSSLLRAVWDRVHGIQGQGTAGGQHQHKHHVPA</sequence>
<name>A0A2Z6QLU2_9GLOM</name>
<dbReference type="Pfam" id="PF00078">
    <property type="entry name" value="RVT_1"/>
    <property type="match status" value="1"/>
</dbReference>
<dbReference type="Gene3D" id="3.60.10.10">
    <property type="entry name" value="Endonuclease/exonuclease/phosphatase"/>
    <property type="match status" value="1"/>
</dbReference>
<feature type="domain" description="RNase H type-1" evidence="2">
    <location>
        <begin position="1164"/>
        <end position="1314"/>
    </location>
</feature>
<keyword evidence="4" id="KW-1185">Reference proteome</keyword>
<organism evidence="3 4">
    <name type="scientific">Rhizophagus clarus</name>
    <dbReference type="NCBI Taxonomy" id="94130"/>
    <lineage>
        <taxon>Eukaryota</taxon>
        <taxon>Fungi</taxon>
        <taxon>Fungi incertae sedis</taxon>
        <taxon>Mucoromycota</taxon>
        <taxon>Glomeromycotina</taxon>
        <taxon>Glomeromycetes</taxon>
        <taxon>Glomerales</taxon>
        <taxon>Glomeraceae</taxon>
        <taxon>Rhizophagus</taxon>
    </lineage>
</organism>
<dbReference type="GO" id="GO:0004523">
    <property type="term" value="F:RNA-DNA hybrid ribonuclease activity"/>
    <property type="evidence" value="ECO:0007669"/>
    <property type="project" value="InterPro"/>
</dbReference>
<dbReference type="CDD" id="cd01650">
    <property type="entry name" value="RT_nLTR_like"/>
    <property type="match status" value="1"/>
</dbReference>
<dbReference type="SUPFAM" id="SSF53098">
    <property type="entry name" value="Ribonuclease H-like"/>
    <property type="match status" value="1"/>
</dbReference>
<dbReference type="InterPro" id="IPR036397">
    <property type="entry name" value="RNaseH_sf"/>
</dbReference>